<dbReference type="InterPro" id="IPR000277">
    <property type="entry name" value="Cys/Met-Metab_PyrdxlP-dep_enz"/>
</dbReference>
<evidence type="ECO:0000256" key="3">
    <source>
        <dbReference type="ARBA" id="ARBA00022898"/>
    </source>
</evidence>
<comment type="cofactor">
    <cofactor evidence="1">
        <name>pyridoxal 5'-phosphate</name>
        <dbReference type="ChEBI" id="CHEBI:597326"/>
    </cofactor>
</comment>
<dbReference type="InterPro" id="IPR015421">
    <property type="entry name" value="PyrdxlP-dep_Trfase_major"/>
</dbReference>
<dbReference type="PIRSF" id="PIRSF001434">
    <property type="entry name" value="CGS"/>
    <property type="match status" value="1"/>
</dbReference>
<dbReference type="EMBL" id="UINC01000329">
    <property type="protein sequence ID" value="SUZ53369.1"/>
    <property type="molecule type" value="Genomic_DNA"/>
</dbReference>
<dbReference type="AlphaFoldDB" id="A0A381NG57"/>
<dbReference type="CDD" id="cd00614">
    <property type="entry name" value="CGS_like"/>
    <property type="match status" value="1"/>
</dbReference>
<evidence type="ECO:0000256" key="2">
    <source>
        <dbReference type="ARBA" id="ARBA00009077"/>
    </source>
</evidence>
<dbReference type="FunFam" id="3.40.640.10:FF:000009">
    <property type="entry name" value="Cystathionine gamma-synthase homolog"/>
    <property type="match status" value="1"/>
</dbReference>
<protein>
    <recommendedName>
        <fullName evidence="5">Cystathionine gamma-synthase</fullName>
    </recommendedName>
</protein>
<dbReference type="GO" id="GO:0030170">
    <property type="term" value="F:pyridoxal phosphate binding"/>
    <property type="evidence" value="ECO:0007669"/>
    <property type="project" value="InterPro"/>
</dbReference>
<dbReference type="GO" id="GO:0019346">
    <property type="term" value="P:transsulfuration"/>
    <property type="evidence" value="ECO:0007669"/>
    <property type="project" value="InterPro"/>
</dbReference>
<dbReference type="Gene3D" id="3.90.1150.10">
    <property type="entry name" value="Aspartate Aminotransferase, domain 1"/>
    <property type="match status" value="1"/>
</dbReference>
<sequence>MAKKKKFETIAIHTGNAPDAVTGSISPSIHLTSTYAQDGIGKNKGYDYSRGGNPTRARLERNIAALEGGCDAIAFASGMAATTALFQGLKKGNHVIVSRNVYGGTYRMATQVLKHHGIEFDFVDTTNVENIKQKIKPDTKWVFIETPTNPMLEITDIQAVSLICNESNIKLAVDNTFMSSYGQRPLDYGADCVMHSSTKFIGGHSDVLGGVLVAKDEALAERLHFIQKSGGAVPSPFDSWLLLRSVKTMSMRVQRASDNAMVLAKYFESHDSITKTIYPGLASHPQYDIARKQQINPHGEILFGSMISVVFDSKRNLDSFLSKIKLFSLAESLGGVESLMSVPYFMTHADVPKDVKAEMNLVPELLRLAVGVEHIEDLLSDIEGALGK</sequence>
<reference evidence="4" key="1">
    <citation type="submission" date="2018-05" db="EMBL/GenBank/DDBJ databases">
        <authorList>
            <person name="Lanie J.A."/>
            <person name="Ng W.-L."/>
            <person name="Kazmierczak K.M."/>
            <person name="Andrzejewski T.M."/>
            <person name="Davidsen T.M."/>
            <person name="Wayne K.J."/>
            <person name="Tettelin H."/>
            <person name="Glass J.I."/>
            <person name="Rusch D."/>
            <person name="Podicherti R."/>
            <person name="Tsui H.-C.T."/>
            <person name="Winkler M.E."/>
        </authorList>
    </citation>
    <scope>NUCLEOTIDE SEQUENCE</scope>
</reference>
<dbReference type="Pfam" id="PF01053">
    <property type="entry name" value="Cys_Met_Meta_PP"/>
    <property type="match status" value="1"/>
</dbReference>
<evidence type="ECO:0000256" key="1">
    <source>
        <dbReference type="ARBA" id="ARBA00001933"/>
    </source>
</evidence>
<dbReference type="Gene3D" id="3.40.640.10">
    <property type="entry name" value="Type I PLP-dependent aspartate aminotransferase-like (Major domain)"/>
    <property type="match status" value="1"/>
</dbReference>
<dbReference type="GO" id="GO:0005737">
    <property type="term" value="C:cytoplasm"/>
    <property type="evidence" value="ECO:0007669"/>
    <property type="project" value="TreeGrafter"/>
</dbReference>
<proteinExistence type="inferred from homology"/>
<dbReference type="GO" id="GO:0004123">
    <property type="term" value="F:cystathionine gamma-lyase activity"/>
    <property type="evidence" value="ECO:0007669"/>
    <property type="project" value="TreeGrafter"/>
</dbReference>
<dbReference type="PANTHER" id="PTHR11808">
    <property type="entry name" value="TRANS-SULFURATION ENZYME FAMILY MEMBER"/>
    <property type="match status" value="1"/>
</dbReference>
<dbReference type="SUPFAM" id="SSF53383">
    <property type="entry name" value="PLP-dependent transferases"/>
    <property type="match status" value="1"/>
</dbReference>
<dbReference type="GO" id="GO:0019343">
    <property type="term" value="P:cysteine biosynthetic process via cystathionine"/>
    <property type="evidence" value="ECO:0007669"/>
    <property type="project" value="TreeGrafter"/>
</dbReference>
<gene>
    <name evidence="4" type="ORF">METZ01_LOCUS6223</name>
</gene>
<keyword evidence="3" id="KW-0663">Pyridoxal phosphate</keyword>
<evidence type="ECO:0000313" key="4">
    <source>
        <dbReference type="EMBL" id="SUZ53369.1"/>
    </source>
</evidence>
<comment type="similarity">
    <text evidence="2">Belongs to the trans-sulfuration enzymes family.</text>
</comment>
<name>A0A381NG57_9ZZZZ</name>
<dbReference type="InterPro" id="IPR015424">
    <property type="entry name" value="PyrdxlP-dep_Trfase"/>
</dbReference>
<dbReference type="InterPro" id="IPR015422">
    <property type="entry name" value="PyrdxlP-dep_Trfase_small"/>
</dbReference>
<organism evidence="4">
    <name type="scientific">marine metagenome</name>
    <dbReference type="NCBI Taxonomy" id="408172"/>
    <lineage>
        <taxon>unclassified sequences</taxon>
        <taxon>metagenomes</taxon>
        <taxon>ecological metagenomes</taxon>
    </lineage>
</organism>
<dbReference type="PANTHER" id="PTHR11808:SF15">
    <property type="entry name" value="CYSTATHIONINE GAMMA-LYASE"/>
    <property type="match status" value="1"/>
</dbReference>
<accession>A0A381NG57</accession>
<evidence type="ECO:0008006" key="5">
    <source>
        <dbReference type="Google" id="ProtNLM"/>
    </source>
</evidence>